<organism evidence="18 19">
    <name type="scientific">Mesorhabditis belari</name>
    <dbReference type="NCBI Taxonomy" id="2138241"/>
    <lineage>
        <taxon>Eukaryota</taxon>
        <taxon>Metazoa</taxon>
        <taxon>Ecdysozoa</taxon>
        <taxon>Nematoda</taxon>
        <taxon>Chromadorea</taxon>
        <taxon>Rhabditida</taxon>
        <taxon>Rhabditina</taxon>
        <taxon>Rhabditomorpha</taxon>
        <taxon>Rhabditoidea</taxon>
        <taxon>Rhabditidae</taxon>
        <taxon>Mesorhabditinae</taxon>
        <taxon>Mesorhabditis</taxon>
    </lineage>
</organism>
<sequence>MGNFFETISKKKLIPLIFALIGFSILVFVIEEYVEDNDYDGDFALKASSLTNKVDSPALPTEDCYKYEPFIVLDKCIACTDFETQAMKAKHCQQTGFFDRLNCTKSKHIVLRPCLKVGQTSSFYKFVIINGFITAIAWIFALKRREYLDTRAYHRVQQQLT</sequence>
<comment type="subcellular location">
    <subcellularLocation>
        <location evidence="3">Cytoplasm</location>
        <location evidence="3">Cytoskeleton</location>
        <location evidence="3">Microtubule organizing center</location>
        <location evidence="3">Centrosome</location>
    </subcellularLocation>
    <subcellularLocation>
        <location evidence="2">Cytoplasm</location>
        <location evidence="2">Cytoskeleton</location>
        <location evidence="2">Spindle</location>
    </subcellularLocation>
    <subcellularLocation>
        <location evidence="4">Membrane</location>
        <topology evidence="4">Single-pass type I membrane protein</topology>
    </subcellularLocation>
    <subcellularLocation>
        <location evidence="1">Mitochondrion</location>
    </subcellularLocation>
</comment>
<dbReference type="InterPro" id="IPR008657">
    <property type="entry name" value="JTB"/>
</dbReference>
<evidence type="ECO:0000256" key="10">
    <source>
        <dbReference type="ARBA" id="ARBA00022989"/>
    </source>
</evidence>
<evidence type="ECO:0000256" key="13">
    <source>
        <dbReference type="ARBA" id="ARBA00023212"/>
    </source>
</evidence>
<dbReference type="AlphaFoldDB" id="A0AAF3EV29"/>
<protein>
    <recommendedName>
        <fullName evidence="16">Protein JTB</fullName>
    </recommendedName>
</protein>
<keyword evidence="12 17" id="KW-0472">Membrane</keyword>
<evidence type="ECO:0000256" key="12">
    <source>
        <dbReference type="ARBA" id="ARBA00023136"/>
    </source>
</evidence>
<proteinExistence type="inferred from homology"/>
<dbReference type="GO" id="GO:0016020">
    <property type="term" value="C:membrane"/>
    <property type="evidence" value="ECO:0007669"/>
    <property type="project" value="UniProtKB-SubCell"/>
</dbReference>
<dbReference type="GO" id="GO:0000281">
    <property type="term" value="P:mitotic cytokinesis"/>
    <property type="evidence" value="ECO:0007669"/>
    <property type="project" value="TreeGrafter"/>
</dbReference>
<keyword evidence="8" id="KW-0732">Signal</keyword>
<evidence type="ECO:0000256" key="14">
    <source>
        <dbReference type="ARBA" id="ARBA00023306"/>
    </source>
</evidence>
<dbReference type="GO" id="GO:0005819">
    <property type="term" value="C:spindle"/>
    <property type="evidence" value="ECO:0007669"/>
    <property type="project" value="UniProtKB-SubCell"/>
</dbReference>
<evidence type="ECO:0000256" key="15">
    <source>
        <dbReference type="ARBA" id="ARBA00060886"/>
    </source>
</evidence>
<evidence type="ECO:0000313" key="19">
    <source>
        <dbReference type="WBParaSite" id="MBELARI_LOCUS17445"/>
    </source>
</evidence>
<accession>A0AAF3EV29</accession>
<keyword evidence="6" id="KW-0132">Cell division</keyword>
<evidence type="ECO:0000256" key="11">
    <source>
        <dbReference type="ARBA" id="ARBA00023128"/>
    </source>
</evidence>
<keyword evidence="13" id="KW-0206">Cytoskeleton</keyword>
<evidence type="ECO:0000256" key="5">
    <source>
        <dbReference type="ARBA" id="ARBA00022490"/>
    </source>
</evidence>
<evidence type="ECO:0000256" key="2">
    <source>
        <dbReference type="ARBA" id="ARBA00004186"/>
    </source>
</evidence>
<dbReference type="PANTHER" id="PTHR13041:SF3">
    <property type="entry name" value="PROTEIN JTB"/>
    <property type="match status" value="1"/>
</dbReference>
<dbReference type="Gene3D" id="3.30.720.220">
    <property type="match status" value="1"/>
</dbReference>
<evidence type="ECO:0000256" key="6">
    <source>
        <dbReference type="ARBA" id="ARBA00022618"/>
    </source>
</evidence>
<keyword evidence="9" id="KW-0498">Mitosis</keyword>
<name>A0AAF3EV29_9BILA</name>
<keyword evidence="7 17" id="KW-0812">Transmembrane</keyword>
<dbReference type="GO" id="GO:0005813">
    <property type="term" value="C:centrosome"/>
    <property type="evidence" value="ECO:0007669"/>
    <property type="project" value="UniProtKB-SubCell"/>
</dbReference>
<comment type="similarity">
    <text evidence="15">Belongs to the JTB family.</text>
</comment>
<dbReference type="Pfam" id="PF05439">
    <property type="entry name" value="JTB"/>
    <property type="match status" value="1"/>
</dbReference>
<evidence type="ECO:0000313" key="18">
    <source>
        <dbReference type="Proteomes" id="UP000887575"/>
    </source>
</evidence>
<evidence type="ECO:0000256" key="17">
    <source>
        <dbReference type="SAM" id="Phobius"/>
    </source>
</evidence>
<dbReference type="FunFam" id="3.30.720.220:FF:000001">
    <property type="entry name" value="Jumping translocation breakpoint"/>
    <property type="match status" value="1"/>
</dbReference>
<keyword evidence="5" id="KW-0963">Cytoplasm</keyword>
<evidence type="ECO:0000256" key="8">
    <source>
        <dbReference type="ARBA" id="ARBA00022729"/>
    </source>
</evidence>
<keyword evidence="10 17" id="KW-1133">Transmembrane helix</keyword>
<evidence type="ECO:0000256" key="7">
    <source>
        <dbReference type="ARBA" id="ARBA00022692"/>
    </source>
</evidence>
<feature type="transmembrane region" description="Helical" evidence="17">
    <location>
        <begin position="12"/>
        <end position="30"/>
    </location>
</feature>
<keyword evidence="18" id="KW-1185">Reference proteome</keyword>
<evidence type="ECO:0000256" key="3">
    <source>
        <dbReference type="ARBA" id="ARBA00004300"/>
    </source>
</evidence>
<evidence type="ECO:0000256" key="4">
    <source>
        <dbReference type="ARBA" id="ARBA00004479"/>
    </source>
</evidence>
<reference evidence="19" key="1">
    <citation type="submission" date="2024-02" db="UniProtKB">
        <authorList>
            <consortium name="WormBaseParasite"/>
        </authorList>
    </citation>
    <scope>IDENTIFICATION</scope>
</reference>
<dbReference type="GO" id="GO:0030496">
    <property type="term" value="C:midbody"/>
    <property type="evidence" value="ECO:0007669"/>
    <property type="project" value="TreeGrafter"/>
</dbReference>
<evidence type="ECO:0000256" key="1">
    <source>
        <dbReference type="ARBA" id="ARBA00004173"/>
    </source>
</evidence>
<dbReference type="PANTHER" id="PTHR13041">
    <property type="entry name" value="JTB PROTEIN-RELATED"/>
    <property type="match status" value="1"/>
</dbReference>
<keyword evidence="14" id="KW-0131">Cell cycle</keyword>
<dbReference type="WBParaSite" id="MBELARI_LOCUS17445">
    <property type="protein sequence ID" value="MBELARI_LOCUS17445"/>
    <property type="gene ID" value="MBELARI_LOCUS17445"/>
</dbReference>
<keyword evidence="11" id="KW-0496">Mitochondrion</keyword>
<evidence type="ECO:0000256" key="16">
    <source>
        <dbReference type="ARBA" id="ARBA00068227"/>
    </source>
</evidence>
<dbReference type="GO" id="GO:0005739">
    <property type="term" value="C:mitochondrion"/>
    <property type="evidence" value="ECO:0007669"/>
    <property type="project" value="UniProtKB-SubCell"/>
</dbReference>
<dbReference type="Proteomes" id="UP000887575">
    <property type="component" value="Unassembled WGS sequence"/>
</dbReference>
<evidence type="ECO:0000256" key="9">
    <source>
        <dbReference type="ARBA" id="ARBA00022776"/>
    </source>
</evidence>
<feature type="transmembrane region" description="Helical" evidence="17">
    <location>
        <begin position="123"/>
        <end position="142"/>
    </location>
</feature>